<dbReference type="EMBL" id="LR134204">
    <property type="protein sequence ID" value="VEB93919.1"/>
    <property type="molecule type" value="Genomic_DNA"/>
</dbReference>
<dbReference type="Proteomes" id="UP000282299">
    <property type="component" value="Unassembled WGS sequence"/>
</dbReference>
<dbReference type="PANTHER" id="PTHR30083">
    <property type="entry name" value="TRANSCRIPTIONAL REGULATOR-RELATED"/>
    <property type="match status" value="1"/>
</dbReference>
<evidence type="ECO:0000313" key="6">
    <source>
        <dbReference type="Proteomes" id="UP000270272"/>
    </source>
</evidence>
<sequence>MSVYKIPLDQNVLEAAEERITWTLTTLPRICVSFSGGKDSGLMLHLTAGIARKLKKKICVLFIDWEVQFSCTIDYVQSLREQYSDVIEHFYWVALPLTTQNSLSQYQPEWQCWDPNAEWVRQPPADAITDPAYFPFYQPGMTFEQFVRDFAEWFSEKRPAAMLIGIRADESYNRFVAIASLSKQRFADDKPWTTAAQGGHTWYIYPMYDWKTADIWTWFAKTKQPCNPLYNLMYQANVPLRYMRICEPFGPEQRQGLWLYHVIEPERWAAMCARVSGVRSGGIYAGQDNHFYGHRKILKPEHHSWQSYAMLLLDSMPEQSAEHYRNKIAVYLQWYKKKGMENIPQTQEGDIGSKDIPSWRRICKVLLNNDYWCRALSFSPTKPKHYQRYNERMKAKRKEWGILCNSDSPNK</sequence>
<reference evidence="3" key="5">
    <citation type="submission" date="2020-11" db="EMBL/GenBank/DDBJ databases">
        <title>Enhanced detection system for hospital associated transmission using whole genome sequencing surveillance.</title>
        <authorList>
            <person name="Harrison L.H."/>
            <person name="Van Tyne D."/>
            <person name="Marsh J.W."/>
            <person name="Griffith M.P."/>
            <person name="Snyder D.J."/>
            <person name="Cooper V.S."/>
            <person name="Mustapha M."/>
        </authorList>
    </citation>
    <scope>NUCLEOTIDE SEQUENCE</scope>
    <source>
        <strain evidence="3">CB00014</strain>
    </source>
</reference>
<evidence type="ECO:0000313" key="5">
    <source>
        <dbReference type="EMBL" id="VEB93919.1"/>
    </source>
</evidence>
<dbReference type="Pfam" id="PF11922">
    <property type="entry name" value="DUF3440"/>
    <property type="match status" value="2"/>
</dbReference>
<reference evidence="5 6" key="4">
    <citation type="submission" date="2018-12" db="EMBL/GenBank/DDBJ databases">
        <authorList>
            <consortium name="Pathogen Informatics"/>
        </authorList>
    </citation>
    <scope>NUCLEOTIDE SEQUENCE [LARGE SCALE GENOMIC DNA]</scope>
    <source>
        <strain evidence="5 6">NCTC11075</strain>
    </source>
</reference>
<evidence type="ECO:0000259" key="1">
    <source>
        <dbReference type="Pfam" id="PF01507"/>
    </source>
</evidence>
<protein>
    <submittedName>
        <fullName evidence="2">Phosphoadenosine phosphosulfate reductase</fullName>
    </submittedName>
    <submittedName>
        <fullName evidence="5">Predicted phosphoadenosine phosphosulfate sulfotransferase</fullName>
    </submittedName>
</protein>
<proteinExistence type="predicted"/>
<dbReference type="Pfam" id="PF01507">
    <property type="entry name" value="PAPS_reduct"/>
    <property type="match status" value="1"/>
</dbReference>
<dbReference type="Proteomes" id="UP000807555">
    <property type="component" value="Unassembled WGS sequence"/>
</dbReference>
<reference evidence="7" key="3">
    <citation type="submission" date="2018-10" db="EMBL/GenBank/DDBJ databases">
        <title>FDA dAtabase for Regulatory Grade micrObial Sequences (FDA-ARGOS): Supporting development and validation of Infectious Disease Dx tests.</title>
        <authorList>
            <person name="Goldberg B."/>
            <person name="Campos J."/>
            <person name="Tallon L."/>
            <person name="Sadzewicz L."/>
            <person name="Zhao X."/>
            <person name="Vavikolanu K."/>
            <person name="Mehta A."/>
            <person name="Aluvathingal J."/>
            <person name="Nadendla S."/>
            <person name="Geyer C."/>
            <person name="Nandy P."/>
            <person name="Yan Y."/>
            <person name="Sichtig H."/>
        </authorList>
    </citation>
    <scope>NUCLEOTIDE SEQUENCE [LARGE SCALE GENOMIC DNA]</scope>
    <source>
        <strain evidence="7">FDAARGOS_526</strain>
    </source>
</reference>
<accession>A0A078LGL0</accession>
<dbReference type="PATRIC" id="fig|545.12.peg.2413"/>
<dbReference type="InterPro" id="IPR021845">
    <property type="entry name" value="DUF3440"/>
</dbReference>
<dbReference type="GO" id="GO:0071453">
    <property type="term" value="P:cellular response to oxygen levels"/>
    <property type="evidence" value="ECO:0007669"/>
    <property type="project" value="TreeGrafter"/>
</dbReference>
<dbReference type="PANTHER" id="PTHR30083:SF0">
    <property type="entry name" value="3'-PHOSPHOADENOSINE 5'-PHOSPHOSULFATE SULFOTRANSFERASE (PAPS REDUCTASE)_FAD SYNTHETASE"/>
    <property type="match status" value="1"/>
</dbReference>
<dbReference type="OMA" id="PLRYMRI"/>
<gene>
    <name evidence="2" type="primary">cysH</name>
    <name evidence="2" type="ORF">BN1086_02401</name>
    <name evidence="4" type="ORF">EGS84_20560</name>
    <name evidence="3" type="ORF">I5687_10365</name>
    <name evidence="5" type="ORF">NCTC11075_04818</name>
</gene>
<dbReference type="GeneID" id="45136429"/>
<dbReference type="AlphaFoldDB" id="A0A078LGL0"/>
<evidence type="ECO:0000313" key="7">
    <source>
        <dbReference type="Proteomes" id="UP000282299"/>
    </source>
</evidence>
<dbReference type="GO" id="GO:0016740">
    <property type="term" value="F:transferase activity"/>
    <property type="evidence" value="ECO:0007669"/>
    <property type="project" value="UniProtKB-KW"/>
</dbReference>
<dbReference type="Gene3D" id="3.40.50.620">
    <property type="entry name" value="HUPs"/>
    <property type="match status" value="1"/>
</dbReference>
<reference evidence="2" key="1">
    <citation type="submission" date="2014-06" db="EMBL/GenBank/DDBJ databases">
        <authorList>
            <person name="Urmite Genomes Urmite Genomes"/>
        </authorList>
    </citation>
    <scope>NUCLEOTIDE SEQUENCE</scope>
</reference>
<dbReference type="RefSeq" id="WP_012133385.1">
    <property type="nucleotide sequence ID" value="NZ_ABTEQQ020000001.1"/>
</dbReference>
<dbReference type="EMBL" id="JADVNV010000003">
    <property type="protein sequence ID" value="MBJ9868351.1"/>
    <property type="molecule type" value="Genomic_DNA"/>
</dbReference>
<organism evidence="2">
    <name type="scientific">Citrobacter koseri</name>
    <name type="common">Citrobacter diversus</name>
    <dbReference type="NCBI Taxonomy" id="545"/>
    <lineage>
        <taxon>Bacteria</taxon>
        <taxon>Pseudomonadati</taxon>
        <taxon>Pseudomonadota</taxon>
        <taxon>Gammaproteobacteria</taxon>
        <taxon>Enterobacterales</taxon>
        <taxon>Enterobacteriaceae</taxon>
        <taxon>Citrobacter</taxon>
    </lineage>
</organism>
<name>A0A078LGL0_CITKO</name>
<evidence type="ECO:0000313" key="4">
    <source>
        <dbReference type="EMBL" id="RSC19160.1"/>
    </source>
</evidence>
<dbReference type="CDD" id="cd23947">
    <property type="entry name" value="PAPS_reductase-like_YbdN"/>
    <property type="match status" value="1"/>
</dbReference>
<evidence type="ECO:0000313" key="2">
    <source>
        <dbReference type="EMBL" id="CDZ84251.1"/>
    </source>
</evidence>
<dbReference type="Proteomes" id="UP000270272">
    <property type="component" value="Chromosome"/>
</dbReference>
<reference evidence="4" key="2">
    <citation type="submission" date="2018-10" db="EMBL/GenBank/DDBJ databases">
        <title>FDA dAtabase for Regulatory Grade micrObial Sequences (FDA-ARGOS): Supporting development and validation of Infectious Disease Dx tests.</title>
        <authorList>
            <person name="Campos J."/>
            <person name="Goldberg B."/>
            <person name="Tallon L.J."/>
            <person name="Sadzewicz L."/>
            <person name="Zhao X."/>
            <person name="Vavikolanu K."/>
            <person name="Mehta A."/>
            <person name="Aluvathingal J."/>
            <person name="Nadendla S."/>
            <person name="Geyer C."/>
            <person name="Nandy P."/>
            <person name="Yan Y."/>
            <person name="Sichtig H."/>
        </authorList>
    </citation>
    <scope>NUCLEOTIDE SEQUENCE</scope>
    <source>
        <strain evidence="4">FDAARGOS_526</strain>
    </source>
</reference>
<dbReference type="InterPro" id="IPR002500">
    <property type="entry name" value="PAPS_reduct_dom"/>
</dbReference>
<dbReference type="SUPFAM" id="SSF52402">
    <property type="entry name" value="Adenine nucleotide alpha hydrolases-like"/>
    <property type="match status" value="1"/>
</dbReference>
<keyword evidence="5" id="KW-0808">Transferase</keyword>
<dbReference type="EMBL" id="LK931336">
    <property type="protein sequence ID" value="CDZ84251.1"/>
    <property type="molecule type" value="Genomic_DNA"/>
</dbReference>
<evidence type="ECO:0000313" key="3">
    <source>
        <dbReference type="EMBL" id="MBJ9868351.1"/>
    </source>
</evidence>
<feature type="domain" description="Phosphoadenosine phosphosulphate reductase" evidence="1">
    <location>
        <begin position="30"/>
        <end position="234"/>
    </location>
</feature>
<dbReference type="InterPro" id="IPR014729">
    <property type="entry name" value="Rossmann-like_a/b/a_fold"/>
</dbReference>
<dbReference type="EMBL" id="RKIT01000002">
    <property type="protein sequence ID" value="RSC19160.1"/>
    <property type="molecule type" value="Genomic_DNA"/>
</dbReference>